<sequence length="96" mass="9639">MSTLSADYAAPSGTHAFSAPPPAASASASASAATASASAATATATAERIAVLSALQSDLQSLQSNINAFLTQKMADDKASDANEEENYGEEVVDEE</sequence>
<organism evidence="15 16">
    <name type="scientific">Didymella rabiei</name>
    <name type="common">Chickpea ascochyta blight fungus</name>
    <name type="synonym">Mycosphaerella rabiei</name>
    <dbReference type="NCBI Taxonomy" id="5454"/>
    <lineage>
        <taxon>Eukaryota</taxon>
        <taxon>Fungi</taxon>
        <taxon>Dikarya</taxon>
        <taxon>Ascomycota</taxon>
        <taxon>Pezizomycotina</taxon>
        <taxon>Dothideomycetes</taxon>
        <taxon>Pleosporomycetidae</taxon>
        <taxon>Pleosporales</taxon>
        <taxon>Pleosporineae</taxon>
        <taxon>Didymellaceae</taxon>
        <taxon>Ascochyta</taxon>
    </lineage>
</organism>
<dbReference type="GO" id="GO:0008033">
    <property type="term" value="P:tRNA processing"/>
    <property type="evidence" value="ECO:0007669"/>
    <property type="project" value="UniProtKB-KW"/>
</dbReference>
<feature type="region of interest" description="Disordered" evidence="14">
    <location>
        <begin position="76"/>
        <end position="96"/>
    </location>
</feature>
<keyword evidence="8" id="KW-0779">Telomere</keyword>
<keyword evidence="16" id="KW-1185">Reference proteome</keyword>
<comment type="subcellular location">
    <subcellularLocation>
        <location evidence="2">Chromosome</location>
        <location evidence="2">Telomere</location>
    </subcellularLocation>
    <subcellularLocation>
        <location evidence="1">Nucleus</location>
    </subcellularLocation>
</comment>
<evidence type="ECO:0000256" key="5">
    <source>
        <dbReference type="ARBA" id="ARBA00019746"/>
    </source>
</evidence>
<keyword evidence="7" id="KW-0819">tRNA processing</keyword>
<dbReference type="AlphaFoldDB" id="A0A163AXA0"/>
<evidence type="ECO:0000256" key="1">
    <source>
        <dbReference type="ARBA" id="ARBA00004123"/>
    </source>
</evidence>
<name>A0A163AXA0_DIDRA</name>
<feature type="compositionally biased region" description="Acidic residues" evidence="14">
    <location>
        <begin position="82"/>
        <end position="96"/>
    </location>
</feature>
<comment type="similarity">
    <text evidence="3">Belongs to the GON7 family.</text>
</comment>
<evidence type="ECO:0000256" key="12">
    <source>
        <dbReference type="ARBA" id="ARBA00023242"/>
    </source>
</evidence>
<evidence type="ECO:0000256" key="7">
    <source>
        <dbReference type="ARBA" id="ARBA00022694"/>
    </source>
</evidence>
<keyword evidence="11" id="KW-0804">Transcription</keyword>
<keyword evidence="10" id="KW-0010">Activator</keyword>
<evidence type="ECO:0000313" key="16">
    <source>
        <dbReference type="Proteomes" id="UP000076837"/>
    </source>
</evidence>
<gene>
    <name evidence="15" type="ORF">ST47_g7424</name>
</gene>
<dbReference type="EMBL" id="JYNV01000244">
    <property type="protein sequence ID" value="KZM21447.1"/>
    <property type="molecule type" value="Genomic_DNA"/>
</dbReference>
<evidence type="ECO:0000256" key="6">
    <source>
        <dbReference type="ARBA" id="ARBA00022454"/>
    </source>
</evidence>
<dbReference type="InterPro" id="IPR014849">
    <property type="entry name" value="EKC/KEOPS_Gon7"/>
</dbReference>
<evidence type="ECO:0000313" key="15">
    <source>
        <dbReference type="EMBL" id="KZM21447.1"/>
    </source>
</evidence>
<proteinExistence type="inferred from homology"/>
<evidence type="ECO:0000256" key="8">
    <source>
        <dbReference type="ARBA" id="ARBA00022895"/>
    </source>
</evidence>
<evidence type="ECO:0000256" key="2">
    <source>
        <dbReference type="ARBA" id="ARBA00004574"/>
    </source>
</evidence>
<evidence type="ECO:0000256" key="4">
    <source>
        <dbReference type="ARBA" id="ARBA00011534"/>
    </source>
</evidence>
<evidence type="ECO:0000256" key="11">
    <source>
        <dbReference type="ARBA" id="ARBA00023163"/>
    </source>
</evidence>
<comment type="function">
    <text evidence="13">Component of the EKC/KEOPS complex that is required for the formation of a threonylcarbamoyl group on adenosine at position 37 (t(6)A37) in tRNAs that read codons beginning with adenine. The complex is probably involved in the transfer of the threonylcarbamoyl moiety of threonylcarbamoyl-AMP (TC-AMP) to the N6 group of A37. GON7 likely plays a supporting role to the catalytic subunit KAE1 in the complex. The EKC/KEOPS complex also promotes both telomere uncapping and telomere elongation. The complex is required for efficient recruitment of transcriptional coactivators.</text>
</comment>
<accession>A0A163AXA0</accession>
<keyword evidence="12" id="KW-0539">Nucleus</keyword>
<comment type="subunit">
    <text evidence="4">Component of the EKC/KEOPS complex composed of at least BUD32, CGI121, GON7, KAE1 and PCC1; the whole complex dimerizes.</text>
</comment>
<evidence type="ECO:0000256" key="14">
    <source>
        <dbReference type="SAM" id="MobiDB-lite"/>
    </source>
</evidence>
<reference evidence="15 16" key="1">
    <citation type="journal article" date="2016" name="Sci. Rep.">
        <title>Draft genome sequencing and secretome analysis of fungal phytopathogen Ascochyta rabiei provides insight into the necrotrophic effector repertoire.</title>
        <authorList>
            <person name="Verma S."/>
            <person name="Gazara R.K."/>
            <person name="Nizam S."/>
            <person name="Parween S."/>
            <person name="Chattopadhyay D."/>
            <person name="Verma P.K."/>
        </authorList>
    </citation>
    <scope>NUCLEOTIDE SEQUENCE [LARGE SCALE GENOMIC DNA]</scope>
    <source>
        <strain evidence="15 16">ArDII</strain>
    </source>
</reference>
<evidence type="ECO:0000256" key="3">
    <source>
        <dbReference type="ARBA" id="ARBA00008529"/>
    </source>
</evidence>
<keyword evidence="9" id="KW-0805">Transcription regulation</keyword>
<evidence type="ECO:0000256" key="10">
    <source>
        <dbReference type="ARBA" id="ARBA00023159"/>
    </source>
</evidence>
<protein>
    <recommendedName>
        <fullName evidence="5">EKC/KEOPS complex subunit GON7</fullName>
    </recommendedName>
</protein>
<evidence type="ECO:0000256" key="13">
    <source>
        <dbReference type="ARBA" id="ARBA00025393"/>
    </source>
</evidence>
<comment type="caution">
    <text evidence="15">The sequence shown here is derived from an EMBL/GenBank/DDBJ whole genome shotgun (WGS) entry which is preliminary data.</text>
</comment>
<evidence type="ECO:0000256" key="9">
    <source>
        <dbReference type="ARBA" id="ARBA00023015"/>
    </source>
</evidence>
<dbReference type="Pfam" id="PF08738">
    <property type="entry name" value="Gon7"/>
    <property type="match status" value="1"/>
</dbReference>
<feature type="region of interest" description="Disordered" evidence="14">
    <location>
        <begin position="1"/>
        <end position="32"/>
    </location>
</feature>
<dbReference type="GO" id="GO:0000781">
    <property type="term" value="C:chromosome, telomeric region"/>
    <property type="evidence" value="ECO:0007669"/>
    <property type="project" value="UniProtKB-SubCell"/>
</dbReference>
<dbReference type="GO" id="GO:0005634">
    <property type="term" value="C:nucleus"/>
    <property type="evidence" value="ECO:0007669"/>
    <property type="project" value="UniProtKB-SubCell"/>
</dbReference>
<dbReference type="Proteomes" id="UP000076837">
    <property type="component" value="Unassembled WGS sequence"/>
</dbReference>
<keyword evidence="6" id="KW-0158">Chromosome</keyword>